<dbReference type="FunFam" id="3.40.50.1000:FF:000142">
    <property type="entry name" value="Similar to FCP1-like phosphatase"/>
    <property type="match status" value="1"/>
</dbReference>
<dbReference type="GO" id="GO:0005634">
    <property type="term" value="C:nucleus"/>
    <property type="evidence" value="ECO:0007669"/>
    <property type="project" value="UniProtKB-SubCell"/>
</dbReference>
<feature type="region of interest" description="Disordered" evidence="7">
    <location>
        <begin position="204"/>
        <end position="232"/>
    </location>
</feature>
<evidence type="ECO:0000313" key="10">
    <source>
        <dbReference type="Proteomes" id="UP000242877"/>
    </source>
</evidence>
<comment type="subcellular location">
    <subcellularLocation>
        <location evidence="1 6">Nucleus</location>
    </subcellularLocation>
</comment>
<keyword evidence="10" id="KW-1185">Reference proteome</keyword>
<evidence type="ECO:0000256" key="6">
    <source>
        <dbReference type="RuleBase" id="RU366066"/>
    </source>
</evidence>
<dbReference type="SMART" id="SM00577">
    <property type="entry name" value="CPDc"/>
    <property type="match status" value="1"/>
</dbReference>
<reference evidence="9 10" key="1">
    <citation type="journal article" date="2016" name="Genome Biol. Evol.">
        <title>Divergent and convergent evolution of fungal pathogenicity.</title>
        <authorList>
            <person name="Shang Y."/>
            <person name="Xiao G."/>
            <person name="Zheng P."/>
            <person name="Cen K."/>
            <person name="Zhan S."/>
            <person name="Wang C."/>
        </authorList>
    </citation>
    <scope>NUCLEOTIDE SEQUENCE [LARGE SCALE GENOMIC DNA]</scope>
    <source>
        <strain evidence="9 10">ARSEF 7405</strain>
    </source>
</reference>
<feature type="region of interest" description="Disordered" evidence="7">
    <location>
        <begin position="356"/>
        <end position="458"/>
    </location>
</feature>
<comment type="catalytic activity">
    <reaction evidence="4 6">
        <text>O-phospho-L-seryl-[protein] + H2O = L-seryl-[protein] + phosphate</text>
        <dbReference type="Rhea" id="RHEA:20629"/>
        <dbReference type="Rhea" id="RHEA-COMP:9863"/>
        <dbReference type="Rhea" id="RHEA-COMP:11604"/>
        <dbReference type="ChEBI" id="CHEBI:15377"/>
        <dbReference type="ChEBI" id="CHEBI:29999"/>
        <dbReference type="ChEBI" id="CHEBI:43474"/>
        <dbReference type="ChEBI" id="CHEBI:83421"/>
        <dbReference type="EC" id="3.1.3.16"/>
    </reaction>
</comment>
<feature type="domain" description="FCP1 homology" evidence="8">
    <location>
        <begin position="154"/>
        <end position="359"/>
    </location>
</feature>
<dbReference type="Gene3D" id="3.40.50.1000">
    <property type="entry name" value="HAD superfamily/HAD-like"/>
    <property type="match status" value="1"/>
</dbReference>
<organism evidence="9 10">
    <name type="scientific">Ascosphaera apis ARSEF 7405</name>
    <dbReference type="NCBI Taxonomy" id="392613"/>
    <lineage>
        <taxon>Eukaryota</taxon>
        <taxon>Fungi</taxon>
        <taxon>Dikarya</taxon>
        <taxon>Ascomycota</taxon>
        <taxon>Pezizomycotina</taxon>
        <taxon>Eurotiomycetes</taxon>
        <taxon>Eurotiomycetidae</taxon>
        <taxon>Onygenales</taxon>
        <taxon>Ascosphaeraceae</taxon>
        <taxon>Ascosphaera</taxon>
    </lineage>
</organism>
<comment type="function">
    <text evidence="6">This promotes the activity of RNA polymerase II.</text>
</comment>
<dbReference type="Gene3D" id="1.10.287.10">
    <property type="entry name" value="S15/NS1, RNA-binding"/>
    <property type="match status" value="1"/>
</dbReference>
<keyword evidence="2 6" id="KW-0378">Hydrolase</keyword>
<feature type="compositionally biased region" description="Basic and acidic residues" evidence="7">
    <location>
        <begin position="414"/>
        <end position="439"/>
    </location>
</feature>
<evidence type="ECO:0000256" key="2">
    <source>
        <dbReference type="ARBA" id="ARBA00022801"/>
    </source>
</evidence>
<dbReference type="OrthoDB" id="10249888at2759"/>
<dbReference type="EMBL" id="AZGZ01000006">
    <property type="protein sequence ID" value="KZZ94577.1"/>
    <property type="molecule type" value="Genomic_DNA"/>
</dbReference>
<dbReference type="InterPro" id="IPR004274">
    <property type="entry name" value="FCP1_dom"/>
</dbReference>
<evidence type="ECO:0000313" key="9">
    <source>
        <dbReference type="EMBL" id="KZZ94577.1"/>
    </source>
</evidence>
<evidence type="ECO:0000259" key="8">
    <source>
        <dbReference type="PROSITE" id="PS50969"/>
    </source>
</evidence>
<proteinExistence type="predicted"/>
<dbReference type="NCBIfam" id="TIGR02250">
    <property type="entry name" value="FCP1_euk"/>
    <property type="match status" value="1"/>
</dbReference>
<dbReference type="EC" id="3.1.3.16" evidence="6"/>
<evidence type="ECO:0000256" key="4">
    <source>
        <dbReference type="ARBA" id="ARBA00047761"/>
    </source>
</evidence>
<dbReference type="AlphaFoldDB" id="A0A168AZR3"/>
<evidence type="ECO:0000256" key="7">
    <source>
        <dbReference type="SAM" id="MobiDB-lite"/>
    </source>
</evidence>
<dbReference type="Pfam" id="PF03031">
    <property type="entry name" value="NIF"/>
    <property type="match status" value="1"/>
</dbReference>
<dbReference type="CDD" id="cd07521">
    <property type="entry name" value="HAD_FCP1-like"/>
    <property type="match status" value="1"/>
</dbReference>
<dbReference type="InterPro" id="IPR036412">
    <property type="entry name" value="HAD-like_sf"/>
</dbReference>
<dbReference type="VEuPathDB" id="FungiDB:AAP_01877"/>
<comment type="caution">
    <text evidence="9">The sequence shown here is derived from an EMBL/GenBank/DDBJ whole genome shotgun (WGS) entry which is preliminary data.</text>
</comment>
<evidence type="ECO:0000256" key="3">
    <source>
        <dbReference type="ARBA" id="ARBA00023242"/>
    </source>
</evidence>
<dbReference type="PANTHER" id="PTHR23081:SF36">
    <property type="entry name" value="RNA POLYMERASE II SUBUNIT A C-TERMINAL DOMAIN PHOSPHATASE"/>
    <property type="match status" value="1"/>
</dbReference>
<keyword evidence="3 6" id="KW-0539">Nucleus</keyword>
<dbReference type="PROSITE" id="PS50969">
    <property type="entry name" value="FCP1"/>
    <property type="match status" value="1"/>
</dbReference>
<dbReference type="InterPro" id="IPR011947">
    <property type="entry name" value="FCP1_euk"/>
</dbReference>
<feature type="compositionally biased region" description="Polar residues" evidence="7">
    <location>
        <begin position="383"/>
        <end position="398"/>
    </location>
</feature>
<gene>
    <name evidence="9" type="ORF">AAP_01877</name>
</gene>
<accession>A0A168AZR3</accession>
<dbReference type="Proteomes" id="UP000242877">
    <property type="component" value="Unassembled WGS sequence"/>
</dbReference>
<protein>
    <recommendedName>
        <fullName evidence="6">RNA polymerase II subunit A C-terminal domain phosphatase</fullName>
        <ecNumber evidence="6">3.1.3.16</ecNumber>
    </recommendedName>
</protein>
<dbReference type="InterPro" id="IPR023214">
    <property type="entry name" value="HAD_sf"/>
</dbReference>
<dbReference type="PANTHER" id="PTHR23081">
    <property type="entry name" value="RNA POLYMERASE II CTD PHOSPHATASE"/>
    <property type="match status" value="1"/>
</dbReference>
<evidence type="ECO:0000256" key="5">
    <source>
        <dbReference type="ARBA" id="ARBA00048336"/>
    </source>
</evidence>
<dbReference type="GO" id="GO:0008420">
    <property type="term" value="F:RNA polymerase II CTD heptapeptide repeat phosphatase activity"/>
    <property type="evidence" value="ECO:0007669"/>
    <property type="project" value="UniProtKB-UniRule"/>
</dbReference>
<name>A0A168AZR3_9EURO</name>
<evidence type="ECO:0000256" key="1">
    <source>
        <dbReference type="ARBA" id="ARBA00004123"/>
    </source>
</evidence>
<dbReference type="InterPro" id="IPR039189">
    <property type="entry name" value="Fcp1"/>
</dbReference>
<feature type="compositionally biased region" description="Basic and acidic residues" evidence="7">
    <location>
        <begin position="356"/>
        <end position="382"/>
    </location>
</feature>
<sequence length="458" mass="51952">MLFTLPRQLHYPITITKFLVKEGDDIELGTQLFTYTYTTTVSQVDRFRERKDVQMTYPTTYESPIEGKFMGWKIEEKTYVERPIIVAEVEELCAHDVIFGGMCAICGKDMTRVESYLEPTPQQARVRIRNEDSEVTVSQAELNRNEEAAKLRLLKDKKLSLVVDLDQTIIHATVDPTVAEWQNDPTNPNYDAVKDVRAFQLAEDIPTRQDGKRGSAKARANKDAKDASTSSTASNGCWYYIKLRPGLMEFLEKVSQIYELHIYTMGTKAYAQEVAKLVDPDKKIFGNRILSRDDSGSLTVKNLQRLFPVDQKMVVIIDDRGDVWKWSENLIKVAPYDFFVGIGDINSSFLPEKPALKQEEQQDEEKEAKQDEESLAEQEKGRTSSTDEGQDDVSTLQQLVKMGGGDNPGLLQEQTEKRDETIQHQVEDRPLLRQQKALDEDSAPSTPEGDAAGEHTIN</sequence>
<comment type="catalytic activity">
    <reaction evidence="5 6">
        <text>O-phospho-L-threonyl-[protein] + H2O = L-threonyl-[protein] + phosphate</text>
        <dbReference type="Rhea" id="RHEA:47004"/>
        <dbReference type="Rhea" id="RHEA-COMP:11060"/>
        <dbReference type="Rhea" id="RHEA-COMP:11605"/>
        <dbReference type="ChEBI" id="CHEBI:15377"/>
        <dbReference type="ChEBI" id="CHEBI:30013"/>
        <dbReference type="ChEBI" id="CHEBI:43474"/>
        <dbReference type="ChEBI" id="CHEBI:61977"/>
        <dbReference type="EC" id="3.1.3.16"/>
    </reaction>
</comment>
<dbReference type="SUPFAM" id="SSF56784">
    <property type="entry name" value="HAD-like"/>
    <property type="match status" value="1"/>
</dbReference>